<keyword evidence="2" id="KW-1185">Reference proteome</keyword>
<proteinExistence type="predicted"/>
<organism evidence="1 2">
    <name type="scientific">Sphaerodactylus townsendi</name>
    <dbReference type="NCBI Taxonomy" id="933632"/>
    <lineage>
        <taxon>Eukaryota</taxon>
        <taxon>Metazoa</taxon>
        <taxon>Chordata</taxon>
        <taxon>Craniata</taxon>
        <taxon>Vertebrata</taxon>
        <taxon>Euteleostomi</taxon>
        <taxon>Lepidosauria</taxon>
        <taxon>Squamata</taxon>
        <taxon>Bifurcata</taxon>
        <taxon>Gekkota</taxon>
        <taxon>Sphaerodactylidae</taxon>
        <taxon>Sphaerodactylus</taxon>
    </lineage>
</organism>
<dbReference type="EMBL" id="CM037616">
    <property type="protein sequence ID" value="KAH7991320.1"/>
    <property type="molecule type" value="Genomic_DNA"/>
</dbReference>
<evidence type="ECO:0000313" key="2">
    <source>
        <dbReference type="Proteomes" id="UP000827872"/>
    </source>
</evidence>
<name>A0ACB8EFP5_9SAUR</name>
<evidence type="ECO:0000313" key="1">
    <source>
        <dbReference type="EMBL" id="KAH7991320.1"/>
    </source>
</evidence>
<gene>
    <name evidence="1" type="ORF">K3G42_004646</name>
</gene>
<comment type="caution">
    <text evidence="1">The sequence shown here is derived from an EMBL/GenBank/DDBJ whole genome shotgun (WGS) entry which is preliminary data.</text>
</comment>
<sequence length="250" mass="27546">MATDGRDAATRGVQIDAMLEARMKTETQGPADSESRKDAGKASCIIRSERLKESWEEATPKNVKRESEAGLLDRWEAQWQQFLKTVRSPQSRQGDAPLPGLAPRSDSPGEGTSNTRPLSPGEETELLSGINGETQHPVNNLLVKDQVDCWKVKEETPAEGDASWSHHHRFEIVVEEAGEKAAEVESSGESQKSWASSRLVGGGRSGGRALGGHQETEDLYQSKRSMGAPHYSCLHLEMWRQANKNRFSPL</sequence>
<accession>A0ACB8EFP5</accession>
<dbReference type="Proteomes" id="UP000827872">
    <property type="component" value="Linkage Group LG03"/>
</dbReference>
<reference evidence="1" key="1">
    <citation type="submission" date="2021-08" db="EMBL/GenBank/DDBJ databases">
        <title>The first chromosome-level gecko genome reveals the dynamic sex chromosomes of Neotropical dwarf geckos (Sphaerodactylidae: Sphaerodactylus).</title>
        <authorList>
            <person name="Pinto B.J."/>
            <person name="Keating S.E."/>
            <person name="Gamble T."/>
        </authorList>
    </citation>
    <scope>NUCLEOTIDE SEQUENCE</scope>
    <source>
        <strain evidence="1">TG3544</strain>
    </source>
</reference>
<protein>
    <submittedName>
        <fullName evidence="1">Uncharacterized protein</fullName>
    </submittedName>
</protein>